<dbReference type="CDD" id="cd06225">
    <property type="entry name" value="HAMP"/>
    <property type="match status" value="1"/>
</dbReference>
<feature type="transmembrane region" description="Helical" evidence="10">
    <location>
        <begin position="6"/>
        <end position="27"/>
    </location>
</feature>
<keyword evidence="10" id="KW-0812">Transmembrane</keyword>
<evidence type="ECO:0000256" key="10">
    <source>
        <dbReference type="SAM" id="Phobius"/>
    </source>
</evidence>
<dbReference type="CDD" id="cd00082">
    <property type="entry name" value="HisKA"/>
    <property type="match status" value="1"/>
</dbReference>
<dbReference type="Gene3D" id="6.10.340.10">
    <property type="match status" value="1"/>
</dbReference>
<dbReference type="PROSITE" id="PS50885">
    <property type="entry name" value="HAMP"/>
    <property type="match status" value="1"/>
</dbReference>
<gene>
    <name evidence="13" type="primary">rstB</name>
    <name evidence="13" type="ORF">FF011L_45010</name>
</gene>
<organism evidence="13 14">
    <name type="scientific">Roseimaritima multifibrata</name>
    <dbReference type="NCBI Taxonomy" id="1930274"/>
    <lineage>
        <taxon>Bacteria</taxon>
        <taxon>Pseudomonadati</taxon>
        <taxon>Planctomycetota</taxon>
        <taxon>Planctomycetia</taxon>
        <taxon>Pirellulales</taxon>
        <taxon>Pirellulaceae</taxon>
        <taxon>Roseimaritima</taxon>
    </lineage>
</organism>
<dbReference type="InterPro" id="IPR005467">
    <property type="entry name" value="His_kinase_dom"/>
</dbReference>
<dbReference type="InterPro" id="IPR036097">
    <property type="entry name" value="HisK_dim/P_sf"/>
</dbReference>
<feature type="domain" description="HAMP" evidence="12">
    <location>
        <begin position="157"/>
        <end position="209"/>
    </location>
</feature>
<evidence type="ECO:0000259" key="12">
    <source>
        <dbReference type="PROSITE" id="PS50885"/>
    </source>
</evidence>
<dbReference type="AlphaFoldDB" id="A0A517MLD9"/>
<evidence type="ECO:0000313" key="13">
    <source>
        <dbReference type="EMBL" id="QDS95701.1"/>
    </source>
</evidence>
<keyword evidence="10" id="KW-0472">Membrane</keyword>
<dbReference type="RefSeq" id="WP_145353949.1">
    <property type="nucleotide sequence ID" value="NZ_CP036262.1"/>
</dbReference>
<evidence type="ECO:0000256" key="7">
    <source>
        <dbReference type="ARBA" id="ARBA00022741"/>
    </source>
</evidence>
<dbReference type="InterPro" id="IPR050980">
    <property type="entry name" value="2C_sensor_his_kinase"/>
</dbReference>
<dbReference type="Pfam" id="PF02518">
    <property type="entry name" value="HATPase_c"/>
    <property type="match status" value="1"/>
</dbReference>
<evidence type="ECO:0000256" key="9">
    <source>
        <dbReference type="ARBA" id="ARBA00022840"/>
    </source>
</evidence>
<keyword evidence="10" id="KW-1133">Transmembrane helix</keyword>
<proteinExistence type="predicted"/>
<dbReference type="InterPro" id="IPR036890">
    <property type="entry name" value="HATPase_C_sf"/>
</dbReference>
<accession>A0A517MLD9</accession>
<evidence type="ECO:0000256" key="1">
    <source>
        <dbReference type="ARBA" id="ARBA00000085"/>
    </source>
</evidence>
<evidence type="ECO:0000259" key="11">
    <source>
        <dbReference type="PROSITE" id="PS50109"/>
    </source>
</evidence>
<dbReference type="PANTHER" id="PTHR44936">
    <property type="entry name" value="SENSOR PROTEIN CREC"/>
    <property type="match status" value="1"/>
</dbReference>
<evidence type="ECO:0000313" key="14">
    <source>
        <dbReference type="Proteomes" id="UP000320672"/>
    </source>
</evidence>
<evidence type="ECO:0000256" key="3">
    <source>
        <dbReference type="ARBA" id="ARBA00012438"/>
    </source>
</evidence>
<dbReference type="Proteomes" id="UP000320672">
    <property type="component" value="Chromosome"/>
</dbReference>
<evidence type="ECO:0000256" key="4">
    <source>
        <dbReference type="ARBA" id="ARBA00022475"/>
    </source>
</evidence>
<dbReference type="GO" id="GO:0005524">
    <property type="term" value="F:ATP binding"/>
    <property type="evidence" value="ECO:0007669"/>
    <property type="project" value="UniProtKB-KW"/>
</dbReference>
<keyword evidence="8" id="KW-0418">Kinase</keyword>
<dbReference type="Gene3D" id="3.30.565.10">
    <property type="entry name" value="Histidine kinase-like ATPase, C-terminal domain"/>
    <property type="match status" value="1"/>
</dbReference>
<keyword evidence="7" id="KW-0547">Nucleotide-binding</keyword>
<dbReference type="InterPro" id="IPR003661">
    <property type="entry name" value="HisK_dim/P_dom"/>
</dbReference>
<dbReference type="Pfam" id="PF00512">
    <property type="entry name" value="HisKA"/>
    <property type="match status" value="1"/>
</dbReference>
<dbReference type="SMART" id="SM00304">
    <property type="entry name" value="HAMP"/>
    <property type="match status" value="1"/>
</dbReference>
<dbReference type="EC" id="2.7.13.3" evidence="3"/>
<dbReference type="SUPFAM" id="SSF47384">
    <property type="entry name" value="Homodimeric domain of signal transducing histidine kinase"/>
    <property type="match status" value="1"/>
</dbReference>
<comment type="catalytic activity">
    <reaction evidence="1">
        <text>ATP + protein L-histidine = ADP + protein N-phospho-L-histidine.</text>
        <dbReference type="EC" id="2.7.13.3"/>
    </reaction>
</comment>
<dbReference type="GO" id="GO:0000155">
    <property type="term" value="F:phosphorelay sensor kinase activity"/>
    <property type="evidence" value="ECO:0007669"/>
    <property type="project" value="InterPro"/>
</dbReference>
<comment type="subcellular location">
    <subcellularLocation>
        <location evidence="2">Cell membrane</location>
        <topology evidence="2">Multi-pass membrane protein</topology>
    </subcellularLocation>
</comment>
<keyword evidence="14" id="KW-1185">Reference proteome</keyword>
<dbReference type="SUPFAM" id="SSF55874">
    <property type="entry name" value="ATPase domain of HSP90 chaperone/DNA topoisomerase II/histidine kinase"/>
    <property type="match status" value="1"/>
</dbReference>
<dbReference type="InterPro" id="IPR003594">
    <property type="entry name" value="HATPase_dom"/>
</dbReference>
<name>A0A517MLD9_9BACT</name>
<dbReference type="SMART" id="SM00387">
    <property type="entry name" value="HATPase_c"/>
    <property type="match status" value="1"/>
</dbReference>
<keyword evidence="5" id="KW-0597">Phosphoprotein</keyword>
<evidence type="ECO:0000256" key="2">
    <source>
        <dbReference type="ARBA" id="ARBA00004651"/>
    </source>
</evidence>
<protein>
    <recommendedName>
        <fullName evidence="3">histidine kinase</fullName>
        <ecNumber evidence="3">2.7.13.3</ecNumber>
    </recommendedName>
</protein>
<evidence type="ECO:0000256" key="8">
    <source>
        <dbReference type="ARBA" id="ARBA00022777"/>
    </source>
</evidence>
<dbReference type="InterPro" id="IPR004358">
    <property type="entry name" value="Sig_transdc_His_kin-like_C"/>
</dbReference>
<reference evidence="13 14" key="1">
    <citation type="submission" date="2019-02" db="EMBL/GenBank/DDBJ databases">
        <title>Deep-cultivation of Planctomycetes and their phenomic and genomic characterization uncovers novel biology.</title>
        <authorList>
            <person name="Wiegand S."/>
            <person name="Jogler M."/>
            <person name="Boedeker C."/>
            <person name="Pinto D."/>
            <person name="Vollmers J."/>
            <person name="Rivas-Marin E."/>
            <person name="Kohn T."/>
            <person name="Peeters S.H."/>
            <person name="Heuer A."/>
            <person name="Rast P."/>
            <person name="Oberbeckmann S."/>
            <person name="Bunk B."/>
            <person name="Jeske O."/>
            <person name="Meyerdierks A."/>
            <person name="Storesund J.E."/>
            <person name="Kallscheuer N."/>
            <person name="Luecker S."/>
            <person name="Lage O.M."/>
            <person name="Pohl T."/>
            <person name="Merkel B.J."/>
            <person name="Hornburger P."/>
            <person name="Mueller R.-W."/>
            <person name="Bruemmer F."/>
            <person name="Labrenz M."/>
            <person name="Spormann A.M."/>
            <person name="Op den Camp H."/>
            <person name="Overmann J."/>
            <person name="Amann R."/>
            <person name="Jetten M.S.M."/>
            <person name="Mascher T."/>
            <person name="Medema M.H."/>
            <person name="Devos D.P."/>
            <person name="Kaster A.-K."/>
            <person name="Ovreas L."/>
            <person name="Rohde M."/>
            <person name="Galperin M.Y."/>
            <person name="Jogler C."/>
        </authorList>
    </citation>
    <scope>NUCLEOTIDE SEQUENCE [LARGE SCALE GENOMIC DNA]</scope>
    <source>
        <strain evidence="13 14">FF011L</strain>
    </source>
</reference>
<dbReference type="SMART" id="SM00388">
    <property type="entry name" value="HisKA"/>
    <property type="match status" value="1"/>
</dbReference>
<dbReference type="PANTHER" id="PTHR44936:SF10">
    <property type="entry name" value="SENSOR PROTEIN RSTB"/>
    <property type="match status" value="1"/>
</dbReference>
<evidence type="ECO:0000256" key="6">
    <source>
        <dbReference type="ARBA" id="ARBA00022679"/>
    </source>
</evidence>
<feature type="domain" description="Histidine kinase" evidence="11">
    <location>
        <begin position="217"/>
        <end position="426"/>
    </location>
</feature>
<evidence type="ECO:0000256" key="5">
    <source>
        <dbReference type="ARBA" id="ARBA00022553"/>
    </source>
</evidence>
<keyword evidence="9" id="KW-0067">ATP-binding</keyword>
<dbReference type="Gene3D" id="1.10.287.130">
    <property type="match status" value="1"/>
</dbReference>
<dbReference type="InterPro" id="IPR003660">
    <property type="entry name" value="HAMP_dom"/>
</dbReference>
<dbReference type="PROSITE" id="PS50109">
    <property type="entry name" value="HIS_KIN"/>
    <property type="match status" value="1"/>
</dbReference>
<keyword evidence="6 13" id="KW-0808">Transferase</keyword>
<sequence>MTRLFLRFYLGVIVILLISWLILGYIYRLRAEAENRKVIEQALSGGVRLAEQQWIAALAKGEDVRAEEFEAIQKAFEYPVYTDSFATLSVNDTRRQRLLAGEVVFGGDRMLTLLPDKETILGFGPLPRFVGPSQLEAFAGLGSIFAFSAVAIALLLRPVAVQLRAVERTATAIAEGDLTARIDQPTAHRRLPLAKAFNSMADRIETLLRNQRELLQAVSHELRTPLARIRFAAELISSSKTDEDRSKRLTSVDQATQELDDLVGELLTYVRMESAATNSHDEAFDIVENLCDLRDSLAPLYPEVQFFVADESETVFVAGNANSLTRVLRNLLCNAGRYAESKVEAKVHKTSSKIVITVEDDGLGIPAADREKVFDPFVRLDHSKGNGSGLGLALVQRIVLSHGGTVTALCSDLGGAKIAIELPQMPPADEV</sequence>
<dbReference type="EMBL" id="CP036262">
    <property type="protein sequence ID" value="QDS95701.1"/>
    <property type="molecule type" value="Genomic_DNA"/>
</dbReference>
<dbReference type="OrthoDB" id="9804645at2"/>
<keyword evidence="4" id="KW-1003">Cell membrane</keyword>
<dbReference type="KEGG" id="rml:FF011L_45010"/>
<dbReference type="GO" id="GO:0005886">
    <property type="term" value="C:plasma membrane"/>
    <property type="evidence" value="ECO:0007669"/>
    <property type="project" value="UniProtKB-SubCell"/>
</dbReference>
<dbReference type="PRINTS" id="PR00344">
    <property type="entry name" value="BCTRLSENSOR"/>
</dbReference>
<feature type="transmembrane region" description="Helical" evidence="10">
    <location>
        <begin position="137"/>
        <end position="156"/>
    </location>
</feature>